<evidence type="ECO:0000313" key="2">
    <source>
        <dbReference type="Proteomes" id="UP000240708"/>
    </source>
</evidence>
<accession>A0A2P8E348</accession>
<gene>
    <name evidence="1" type="ORF">CLV48_106116</name>
</gene>
<dbReference type="OrthoDB" id="798073at2"/>
<proteinExistence type="predicted"/>
<keyword evidence="2" id="KW-1185">Reference proteome</keyword>
<sequence length="91" mass="10690">MEQIILSPIPLNELKMAIREITEEALLNIQNRPQKAKSQIVDGDYLQKKFGVTRQTLGRWRKQNKIPFIKQGGIIRYDLDKVIESLEKKKR</sequence>
<dbReference type="EMBL" id="PYGF01000006">
    <property type="protein sequence ID" value="PSL03876.1"/>
    <property type="molecule type" value="Genomic_DNA"/>
</dbReference>
<reference evidence="1 2" key="1">
    <citation type="submission" date="2018-03" db="EMBL/GenBank/DDBJ databases">
        <title>Genomic Encyclopedia of Archaeal and Bacterial Type Strains, Phase II (KMG-II): from individual species to whole genera.</title>
        <authorList>
            <person name="Goeker M."/>
        </authorList>
    </citation>
    <scope>NUCLEOTIDE SEQUENCE [LARGE SCALE GENOMIC DNA]</scope>
    <source>
        <strain evidence="1 2">DSM 28057</strain>
    </source>
</reference>
<comment type="caution">
    <text evidence="1">The sequence shown here is derived from an EMBL/GenBank/DDBJ whole genome shotgun (WGS) entry which is preliminary data.</text>
</comment>
<dbReference type="AlphaFoldDB" id="A0A2P8E348"/>
<evidence type="ECO:0000313" key="1">
    <source>
        <dbReference type="EMBL" id="PSL03876.1"/>
    </source>
</evidence>
<evidence type="ECO:0008006" key="3">
    <source>
        <dbReference type="Google" id="ProtNLM"/>
    </source>
</evidence>
<dbReference type="SUPFAM" id="SSF46955">
    <property type="entry name" value="Putative DNA-binding domain"/>
    <property type="match status" value="1"/>
</dbReference>
<dbReference type="RefSeq" id="WP_106567552.1">
    <property type="nucleotide sequence ID" value="NZ_PYGF01000006.1"/>
</dbReference>
<dbReference type="InterPro" id="IPR009061">
    <property type="entry name" value="DNA-bd_dom_put_sf"/>
</dbReference>
<protein>
    <recommendedName>
        <fullName evidence="3">Helix-turn-helix protein</fullName>
    </recommendedName>
</protein>
<name>A0A2P8E348_9BACT</name>
<dbReference type="Proteomes" id="UP000240708">
    <property type="component" value="Unassembled WGS sequence"/>
</dbReference>
<organism evidence="1 2">
    <name type="scientific">Cecembia rubra</name>
    <dbReference type="NCBI Taxonomy" id="1485585"/>
    <lineage>
        <taxon>Bacteria</taxon>
        <taxon>Pseudomonadati</taxon>
        <taxon>Bacteroidota</taxon>
        <taxon>Cytophagia</taxon>
        <taxon>Cytophagales</taxon>
        <taxon>Cyclobacteriaceae</taxon>
        <taxon>Cecembia</taxon>
    </lineage>
</organism>